<dbReference type="PANTHER" id="PTHR43156:SF2">
    <property type="entry name" value="STAGE II SPORULATION PROTEIN E"/>
    <property type="match status" value="1"/>
</dbReference>
<reference evidence="5 6" key="1">
    <citation type="submission" date="2019-06" db="EMBL/GenBank/DDBJ databases">
        <title>Persicimonas caeni gen. nov., sp. nov., a predatory bacterium isolated from solar saltern.</title>
        <authorList>
            <person name="Wang S."/>
        </authorList>
    </citation>
    <scope>NUCLEOTIDE SEQUENCE [LARGE SCALE GENOMIC DNA]</scope>
    <source>
        <strain evidence="5 6">YN101</strain>
    </source>
</reference>
<dbReference type="InterPro" id="IPR001932">
    <property type="entry name" value="PPM-type_phosphatase-like_dom"/>
</dbReference>
<dbReference type="Gene3D" id="3.60.40.10">
    <property type="entry name" value="PPM-type phosphatase domain"/>
    <property type="match status" value="1"/>
</dbReference>
<keyword evidence="1" id="KW-0378">Hydrolase</keyword>
<dbReference type="GO" id="GO:0016791">
    <property type="term" value="F:phosphatase activity"/>
    <property type="evidence" value="ECO:0007669"/>
    <property type="project" value="TreeGrafter"/>
</dbReference>
<feature type="compositionally biased region" description="Polar residues" evidence="3">
    <location>
        <begin position="34"/>
        <end position="43"/>
    </location>
</feature>
<dbReference type="InterPro" id="IPR001789">
    <property type="entry name" value="Sig_transdc_resp-reg_receiver"/>
</dbReference>
<dbReference type="InterPro" id="IPR036457">
    <property type="entry name" value="PPM-type-like_dom_sf"/>
</dbReference>
<name>A0A4Y6Q0Q9_PERCE</name>
<organism evidence="5 6">
    <name type="scientific">Persicimonas caeni</name>
    <dbReference type="NCBI Taxonomy" id="2292766"/>
    <lineage>
        <taxon>Bacteria</taxon>
        <taxon>Deltaproteobacteria</taxon>
        <taxon>Bradymonadales</taxon>
        <taxon>Bradymonadaceae</taxon>
        <taxon>Persicimonas</taxon>
    </lineage>
</organism>
<evidence type="ECO:0000256" key="2">
    <source>
        <dbReference type="PROSITE-ProRule" id="PRU00169"/>
    </source>
</evidence>
<dbReference type="GO" id="GO:0000160">
    <property type="term" value="P:phosphorelay signal transduction system"/>
    <property type="evidence" value="ECO:0007669"/>
    <property type="project" value="InterPro"/>
</dbReference>
<evidence type="ECO:0000256" key="1">
    <source>
        <dbReference type="ARBA" id="ARBA00022801"/>
    </source>
</evidence>
<dbReference type="InterPro" id="IPR036890">
    <property type="entry name" value="HATPase_C_sf"/>
</dbReference>
<feature type="domain" description="Response regulatory" evidence="4">
    <location>
        <begin position="45"/>
        <end position="161"/>
    </location>
</feature>
<dbReference type="PANTHER" id="PTHR43156">
    <property type="entry name" value="STAGE II SPORULATION PROTEIN E-RELATED"/>
    <property type="match status" value="1"/>
</dbReference>
<keyword evidence="2" id="KW-0597">Phosphoprotein</keyword>
<dbReference type="AlphaFoldDB" id="A0A4Y6Q0Q9"/>
<dbReference type="SMART" id="SM00331">
    <property type="entry name" value="PP2C_SIG"/>
    <property type="match status" value="1"/>
</dbReference>
<sequence length="610" mass="67769">MPYWITHGNTQMSITTTPHPERAELTNKGRQRSDLSQSTTSSRGRVLVAEDTPSERMVLRRLIEREGFEVVEATDGVEALELFAKHRFDLVLLDGMMPRRNGFEIVGEIKEMSGERFVPVIFVTGMDHEDALIACIEHGGDDVITKPFSHPMLRAKIGAMERIRDLYRERLQLSRRIAHDSAMAQQIYERAIFSGNIAVDRLQTWFAPAELFSGDVMLSAFRPDGGLDLLLGDFTGHGMAAAIGALPVADTFRHLSSRGASPAAIMEAIDERVHAILPVEMFFSACFVSLSAKLDHVDVWNAGMPDVLVVDRDGDKIKARATSRQIALGIQPIGRDPSREAVVERIPVHRGDRVVMYTDGVIEAANEYDEFFGQARLESAIVEARSAVDICDHIERRVTSFQAGRARDDIGLVVLGCEPWAVRETSVSTAGPERAAQTGERWQWQRLVRGVALARTDPVAEALESFQAESGAEGCREELSVVECIVNELYSNAVNHGVLGISGGLRSTADGFARYYATRKRRLSELDGGWVQLSMSWEAAHDHGGKLRVVVEDSGNGFDYRRLDRHKTSMSPGQHGLTLVRELCDTLRFSRGGRRVEATYWYECECDHAS</sequence>
<proteinExistence type="predicted"/>
<dbReference type="InterPro" id="IPR052016">
    <property type="entry name" value="Bact_Sigma-Reg"/>
</dbReference>
<evidence type="ECO:0000259" key="4">
    <source>
        <dbReference type="PROSITE" id="PS50110"/>
    </source>
</evidence>
<dbReference type="Pfam" id="PF00072">
    <property type="entry name" value="Response_reg"/>
    <property type="match status" value="1"/>
</dbReference>
<dbReference type="EMBL" id="CP041186">
    <property type="protein sequence ID" value="QDG53585.1"/>
    <property type="molecule type" value="Genomic_DNA"/>
</dbReference>
<dbReference type="Gene3D" id="3.30.565.10">
    <property type="entry name" value="Histidine kinase-like ATPase, C-terminal domain"/>
    <property type="match status" value="1"/>
</dbReference>
<dbReference type="SMART" id="SM00448">
    <property type="entry name" value="REC"/>
    <property type="match status" value="1"/>
</dbReference>
<gene>
    <name evidence="5" type="ORF">FIV42_23425</name>
</gene>
<dbReference type="OrthoDB" id="343514at2"/>
<dbReference type="CDD" id="cd16936">
    <property type="entry name" value="HATPase_RsbW-like"/>
    <property type="match status" value="1"/>
</dbReference>
<evidence type="ECO:0000313" key="5">
    <source>
        <dbReference type="EMBL" id="QDG53585.1"/>
    </source>
</evidence>
<feature type="region of interest" description="Disordered" evidence="3">
    <location>
        <begin position="25"/>
        <end position="46"/>
    </location>
</feature>
<dbReference type="Gene3D" id="3.40.50.2300">
    <property type="match status" value="1"/>
</dbReference>
<dbReference type="Pfam" id="PF07228">
    <property type="entry name" value="SpoIIE"/>
    <property type="match status" value="1"/>
</dbReference>
<dbReference type="Proteomes" id="UP000315995">
    <property type="component" value="Chromosome"/>
</dbReference>
<accession>A0A5B8YEU4</accession>
<keyword evidence="6" id="KW-1185">Reference proteome</keyword>
<evidence type="ECO:0000256" key="3">
    <source>
        <dbReference type="SAM" id="MobiDB-lite"/>
    </source>
</evidence>
<accession>A0A4Y6Q0Q9</accession>
<dbReference type="InterPro" id="IPR011006">
    <property type="entry name" value="CheY-like_superfamily"/>
</dbReference>
<dbReference type="InterPro" id="IPR003594">
    <property type="entry name" value="HATPase_dom"/>
</dbReference>
<protein>
    <submittedName>
        <fullName evidence="5">Fused response regulator/phosphatase</fullName>
    </submittedName>
</protein>
<feature type="modified residue" description="4-aspartylphosphate" evidence="2">
    <location>
        <position position="94"/>
    </location>
</feature>
<evidence type="ECO:0000313" key="6">
    <source>
        <dbReference type="Proteomes" id="UP000315995"/>
    </source>
</evidence>
<dbReference type="PROSITE" id="PS50110">
    <property type="entry name" value="RESPONSE_REGULATORY"/>
    <property type="match status" value="1"/>
</dbReference>
<dbReference type="SUPFAM" id="SSF52172">
    <property type="entry name" value="CheY-like"/>
    <property type="match status" value="1"/>
</dbReference>
<dbReference type="Pfam" id="PF13581">
    <property type="entry name" value="HATPase_c_2"/>
    <property type="match status" value="1"/>
</dbReference>